<feature type="transmembrane region" description="Helical" evidence="9">
    <location>
        <begin position="211"/>
        <end position="229"/>
    </location>
</feature>
<dbReference type="PANTHER" id="PTHR11730:SF6">
    <property type="entry name" value="AMMONIUM TRANSPORTER"/>
    <property type="match status" value="1"/>
</dbReference>
<evidence type="ECO:0000256" key="6">
    <source>
        <dbReference type="ARBA" id="ARBA00023136"/>
    </source>
</evidence>
<keyword evidence="3" id="KW-0813">Transport</keyword>
<comment type="subcellular location">
    <subcellularLocation>
        <location evidence="1">Membrane</location>
        <topology evidence="1">Multi-pass membrane protein</topology>
    </subcellularLocation>
</comment>
<feature type="transmembrane region" description="Helical" evidence="9">
    <location>
        <begin position="98"/>
        <end position="118"/>
    </location>
</feature>
<feature type="transmembrane region" description="Helical" evidence="9">
    <location>
        <begin position="298"/>
        <end position="321"/>
    </location>
</feature>
<feature type="transmembrane region" description="Helical" evidence="9">
    <location>
        <begin position="171"/>
        <end position="190"/>
    </location>
</feature>
<evidence type="ECO:0000256" key="1">
    <source>
        <dbReference type="ARBA" id="ARBA00004141"/>
    </source>
</evidence>
<dbReference type="Gene3D" id="1.10.3430.10">
    <property type="entry name" value="Ammonium transporter AmtB like domains"/>
    <property type="match status" value="1"/>
</dbReference>
<dbReference type="GO" id="GO:0005886">
    <property type="term" value="C:plasma membrane"/>
    <property type="evidence" value="ECO:0007669"/>
    <property type="project" value="TreeGrafter"/>
</dbReference>
<feature type="transmembrane region" description="Helical" evidence="9">
    <location>
        <begin position="272"/>
        <end position="292"/>
    </location>
</feature>
<evidence type="ECO:0000313" key="11">
    <source>
        <dbReference type="EMBL" id="AOG19176.1"/>
    </source>
</evidence>
<keyword evidence="7" id="KW-0924">Ammonia transport</keyword>
<feature type="transmembrane region" description="Helical" evidence="9">
    <location>
        <begin position="130"/>
        <end position="151"/>
    </location>
</feature>
<dbReference type="AlphaFoldDB" id="A0A1B3PEG0"/>
<dbReference type="Pfam" id="PF00909">
    <property type="entry name" value="Ammonium_transp"/>
    <property type="match status" value="1"/>
</dbReference>
<evidence type="ECO:0000256" key="3">
    <source>
        <dbReference type="ARBA" id="ARBA00022448"/>
    </source>
</evidence>
<evidence type="ECO:0000256" key="4">
    <source>
        <dbReference type="ARBA" id="ARBA00022692"/>
    </source>
</evidence>
<feature type="transmembrane region" description="Helical" evidence="9">
    <location>
        <begin position="333"/>
        <end position="357"/>
    </location>
</feature>
<organism evidence="11">
    <name type="scientific">Eurythoe complanata</name>
    <name type="common">Orange fire worm</name>
    <dbReference type="NCBI Taxonomy" id="167815"/>
    <lineage>
        <taxon>Eukaryota</taxon>
        <taxon>Metazoa</taxon>
        <taxon>Spiralia</taxon>
        <taxon>Lophotrochozoa</taxon>
        <taxon>Annelida</taxon>
        <taxon>Polychaeta</taxon>
        <taxon>Errantia</taxon>
        <taxon>Eunicida</taxon>
        <taxon>Amphinomidae</taxon>
        <taxon>Eurythoe</taxon>
    </lineage>
</organism>
<feature type="transmembrane region" description="Helical" evidence="9">
    <location>
        <begin position="235"/>
        <end position="252"/>
    </location>
</feature>
<feature type="domain" description="Ammonium transporter AmtB-like" evidence="10">
    <location>
        <begin position="27"/>
        <end position="422"/>
    </location>
</feature>
<evidence type="ECO:0000256" key="8">
    <source>
        <dbReference type="SAM" id="MobiDB-lite"/>
    </source>
</evidence>
<keyword evidence="6 9" id="KW-0472">Membrane</keyword>
<evidence type="ECO:0000256" key="5">
    <source>
        <dbReference type="ARBA" id="ARBA00022989"/>
    </source>
</evidence>
<dbReference type="EMBL" id="KX421090">
    <property type="protein sequence ID" value="AOG19176.1"/>
    <property type="molecule type" value="mRNA"/>
</dbReference>
<feature type="transmembrane region" description="Helical" evidence="9">
    <location>
        <begin position="58"/>
        <end position="78"/>
    </location>
</feature>
<evidence type="ECO:0000259" key="10">
    <source>
        <dbReference type="Pfam" id="PF00909"/>
    </source>
</evidence>
<name>A0A1B3PEG0_EURCO</name>
<comment type="similarity">
    <text evidence="2">Belongs to the ammonia transporter channel (TC 1.A.11.2) family.</text>
</comment>
<reference evidence="11" key="1">
    <citation type="submission" date="2016-06" db="EMBL/GenBank/DDBJ databases">
        <title>Ammonia excretion in the marine polychaete Pareurythoe borealis (Annelida).</title>
        <authorList>
            <person name="Weihrauch D."/>
            <person name="Thiel D."/>
            <person name="Purschke G."/>
        </authorList>
    </citation>
    <scope>NUCLEOTIDE SEQUENCE</scope>
</reference>
<evidence type="ECO:0000256" key="2">
    <source>
        <dbReference type="ARBA" id="ARBA00005887"/>
    </source>
</evidence>
<dbReference type="SUPFAM" id="SSF111352">
    <property type="entry name" value="Ammonium transporter"/>
    <property type="match status" value="1"/>
</dbReference>
<protein>
    <submittedName>
        <fullName evidence="11">AMT-like ammonia transporter</fullName>
    </submittedName>
</protein>
<evidence type="ECO:0000256" key="7">
    <source>
        <dbReference type="ARBA" id="ARBA00023177"/>
    </source>
</evidence>
<evidence type="ECO:0000256" key="9">
    <source>
        <dbReference type="SAM" id="Phobius"/>
    </source>
</evidence>
<feature type="region of interest" description="Disordered" evidence="8">
    <location>
        <begin position="427"/>
        <end position="469"/>
    </location>
</feature>
<dbReference type="PANTHER" id="PTHR11730">
    <property type="entry name" value="AMMONIUM TRANSPORTER"/>
    <property type="match status" value="1"/>
</dbReference>
<dbReference type="InterPro" id="IPR024041">
    <property type="entry name" value="NH4_transpt_AmtB-like_dom"/>
</dbReference>
<dbReference type="InterPro" id="IPR029020">
    <property type="entry name" value="Ammonium/urea_transptr"/>
</dbReference>
<feature type="transmembrane region" description="Helical" evidence="9">
    <location>
        <begin position="27"/>
        <end position="46"/>
    </location>
</feature>
<keyword evidence="5 9" id="KW-1133">Transmembrane helix</keyword>
<feature type="transmembrane region" description="Helical" evidence="9">
    <location>
        <begin position="369"/>
        <end position="395"/>
    </location>
</feature>
<dbReference type="GO" id="GO:0008519">
    <property type="term" value="F:ammonium channel activity"/>
    <property type="evidence" value="ECO:0007669"/>
    <property type="project" value="InterPro"/>
</dbReference>
<accession>A0A1B3PEG0</accession>
<proteinExistence type="evidence at transcript level"/>
<keyword evidence="4 9" id="KW-0812">Transmembrane</keyword>
<dbReference type="GO" id="GO:0097272">
    <property type="term" value="P:ammonium homeostasis"/>
    <property type="evidence" value="ECO:0007669"/>
    <property type="project" value="TreeGrafter"/>
</dbReference>
<sequence>MAATGIAVCTQFNTTYPSFTLTPSTTSATSLFFMHIGLTLMEAGVIRSKNVTNTFIKNILNFFVVALAYWAVGYAFAFGMESNVFIGYRNWFSENMPVGAYTGWAYHFLLCAIVVAIATSSLAERGEFMAYPIFAFILAAFVYPISTHWAWHIKGWLYAGADGVGFRDDGGSGVVFVTAGAAALVAAVFVGPRHGRFDNEDGQPIPIRAHSTPFVGLGALLIMLGFMGMTPTVTLMNLFLAATGGAIVAVILRKFGMCGQNGCCRGYETDNFSWGLLTIVNGAICGMVAVVGTGHLMYPWSAFVTGTVAGIAYCTWSFVSVTIKVDDPLDTVAVYLGGGFWGLMAGPLFSTVCGVVWSNQDTFQQTARWLGWNMLGGVAFLAWASLLCVLLFGILKCLRLLRVNHEVQARGLDVVIHRERAYPPEAYLDMDPTPYSDGSGSLSKPHKLGREAPQIGRDPSPRRRGYPYY</sequence>